<dbReference type="Pfam" id="PF02362">
    <property type="entry name" value="B3"/>
    <property type="match status" value="1"/>
</dbReference>
<accession>A0AAD9XSW3</accession>
<dbReference type="PANTHER" id="PTHR31920">
    <property type="entry name" value="B3 DOMAIN-CONTAINING"/>
    <property type="match status" value="1"/>
</dbReference>
<evidence type="ECO:0000313" key="8">
    <source>
        <dbReference type="Proteomes" id="UP001280121"/>
    </source>
</evidence>
<sequence length="163" mass="19074">MNNIQKTLSQQELSNFLDNQMMAFSRRTYPSSSTSLTETSSHFFKVILSATIEEKKMRIPEKFVSKFGNELSNVAKMRLSNGRVWHVKLVKDGKDIWFHDGLHDFVKYNSICAGHFLVFKYARNLNFHVLVFDKTACEVQYLDYCDDEKNSVQQDEMKIEKNL</sequence>
<evidence type="ECO:0000256" key="2">
    <source>
        <dbReference type="ARBA" id="ARBA00023015"/>
    </source>
</evidence>
<keyword evidence="4" id="KW-0804">Transcription</keyword>
<dbReference type="Gene3D" id="2.40.330.10">
    <property type="entry name" value="DNA-binding pseudobarrel domain"/>
    <property type="match status" value="1"/>
</dbReference>
<evidence type="ECO:0000256" key="5">
    <source>
        <dbReference type="ARBA" id="ARBA00023242"/>
    </source>
</evidence>
<protein>
    <recommendedName>
        <fullName evidence="6">TF-B3 domain-containing protein</fullName>
    </recommendedName>
</protein>
<dbReference type="PANTHER" id="PTHR31920:SF51">
    <property type="entry name" value="BINDING PROTEIN, PUTATIVE-RELATED"/>
    <property type="match status" value="1"/>
</dbReference>
<dbReference type="SUPFAM" id="SSF101936">
    <property type="entry name" value="DNA-binding pseudobarrel domain"/>
    <property type="match status" value="1"/>
</dbReference>
<dbReference type="EMBL" id="JANJYI010000001">
    <property type="protein sequence ID" value="KAK2665194.1"/>
    <property type="molecule type" value="Genomic_DNA"/>
</dbReference>
<evidence type="ECO:0000313" key="7">
    <source>
        <dbReference type="EMBL" id="KAK2665194.1"/>
    </source>
</evidence>
<dbReference type="GO" id="GO:0003677">
    <property type="term" value="F:DNA binding"/>
    <property type="evidence" value="ECO:0007669"/>
    <property type="project" value="UniProtKB-KW"/>
</dbReference>
<dbReference type="InterPro" id="IPR050655">
    <property type="entry name" value="Plant_B3_domain"/>
</dbReference>
<keyword evidence="8" id="KW-1185">Reference proteome</keyword>
<evidence type="ECO:0000256" key="3">
    <source>
        <dbReference type="ARBA" id="ARBA00023125"/>
    </source>
</evidence>
<organism evidence="7 8">
    <name type="scientific">Dipteronia dyeriana</name>
    <dbReference type="NCBI Taxonomy" id="168575"/>
    <lineage>
        <taxon>Eukaryota</taxon>
        <taxon>Viridiplantae</taxon>
        <taxon>Streptophyta</taxon>
        <taxon>Embryophyta</taxon>
        <taxon>Tracheophyta</taxon>
        <taxon>Spermatophyta</taxon>
        <taxon>Magnoliopsida</taxon>
        <taxon>eudicotyledons</taxon>
        <taxon>Gunneridae</taxon>
        <taxon>Pentapetalae</taxon>
        <taxon>rosids</taxon>
        <taxon>malvids</taxon>
        <taxon>Sapindales</taxon>
        <taxon>Sapindaceae</taxon>
        <taxon>Hippocastanoideae</taxon>
        <taxon>Acereae</taxon>
        <taxon>Dipteronia</taxon>
    </lineage>
</organism>
<proteinExistence type="predicted"/>
<keyword evidence="5" id="KW-0539">Nucleus</keyword>
<dbReference type="InterPro" id="IPR003340">
    <property type="entry name" value="B3_DNA-bd"/>
</dbReference>
<comment type="subcellular location">
    <subcellularLocation>
        <location evidence="1">Nucleus</location>
    </subcellularLocation>
</comment>
<dbReference type="AlphaFoldDB" id="A0AAD9XSW3"/>
<reference evidence="7" key="1">
    <citation type="journal article" date="2023" name="Plant J.">
        <title>Genome sequences and population genomics provide insights into the demographic history, inbreeding, and mutation load of two 'living fossil' tree species of Dipteronia.</title>
        <authorList>
            <person name="Feng Y."/>
            <person name="Comes H.P."/>
            <person name="Chen J."/>
            <person name="Zhu S."/>
            <person name="Lu R."/>
            <person name="Zhang X."/>
            <person name="Li P."/>
            <person name="Qiu J."/>
            <person name="Olsen K.M."/>
            <person name="Qiu Y."/>
        </authorList>
    </citation>
    <scope>NUCLEOTIDE SEQUENCE</scope>
    <source>
        <tissue evidence="7">Leaf</tissue>
    </source>
</reference>
<gene>
    <name evidence="7" type="ORF">Ddye_003768</name>
</gene>
<dbReference type="GO" id="GO:0005634">
    <property type="term" value="C:nucleus"/>
    <property type="evidence" value="ECO:0007669"/>
    <property type="project" value="UniProtKB-SubCell"/>
</dbReference>
<dbReference type="InterPro" id="IPR015300">
    <property type="entry name" value="DNA-bd_pseudobarrel_sf"/>
</dbReference>
<keyword evidence="2" id="KW-0805">Transcription regulation</keyword>
<evidence type="ECO:0000256" key="1">
    <source>
        <dbReference type="ARBA" id="ARBA00004123"/>
    </source>
</evidence>
<dbReference type="Proteomes" id="UP001280121">
    <property type="component" value="Unassembled WGS sequence"/>
</dbReference>
<evidence type="ECO:0000256" key="4">
    <source>
        <dbReference type="ARBA" id="ARBA00023163"/>
    </source>
</evidence>
<keyword evidence="3" id="KW-0238">DNA-binding</keyword>
<name>A0AAD9XSW3_9ROSI</name>
<evidence type="ECO:0000259" key="6">
    <source>
        <dbReference type="PROSITE" id="PS50863"/>
    </source>
</evidence>
<dbReference type="SMART" id="SM01019">
    <property type="entry name" value="B3"/>
    <property type="match status" value="1"/>
</dbReference>
<dbReference type="CDD" id="cd10017">
    <property type="entry name" value="B3_DNA"/>
    <property type="match status" value="1"/>
</dbReference>
<dbReference type="PROSITE" id="PS50863">
    <property type="entry name" value="B3"/>
    <property type="match status" value="1"/>
</dbReference>
<comment type="caution">
    <text evidence="7">The sequence shown here is derived from an EMBL/GenBank/DDBJ whole genome shotgun (WGS) entry which is preliminary data.</text>
</comment>
<feature type="domain" description="TF-B3" evidence="6">
    <location>
        <begin position="42"/>
        <end position="135"/>
    </location>
</feature>